<dbReference type="EMBL" id="JAWDGP010007673">
    <property type="protein sequence ID" value="KAK3709156.1"/>
    <property type="molecule type" value="Genomic_DNA"/>
</dbReference>
<dbReference type="Proteomes" id="UP001283361">
    <property type="component" value="Unassembled WGS sequence"/>
</dbReference>
<keyword evidence="1" id="KW-0732">Signal</keyword>
<evidence type="ECO:0000256" key="1">
    <source>
        <dbReference type="SAM" id="SignalP"/>
    </source>
</evidence>
<feature type="signal peptide" evidence="1">
    <location>
        <begin position="1"/>
        <end position="22"/>
    </location>
</feature>
<name>A0AAE0XT71_9GAST</name>
<reference evidence="2" key="1">
    <citation type="journal article" date="2023" name="G3 (Bethesda)">
        <title>A reference genome for the long-term kleptoplast-retaining sea slug Elysia crispata morphotype clarki.</title>
        <authorList>
            <person name="Eastman K.E."/>
            <person name="Pendleton A.L."/>
            <person name="Shaikh M.A."/>
            <person name="Suttiyut T."/>
            <person name="Ogas R."/>
            <person name="Tomko P."/>
            <person name="Gavelis G."/>
            <person name="Widhalm J.R."/>
            <person name="Wisecaver J.H."/>
        </authorList>
    </citation>
    <scope>NUCLEOTIDE SEQUENCE</scope>
    <source>
        <strain evidence="2">ECLA1</strain>
    </source>
</reference>
<accession>A0AAE0XT71</accession>
<organism evidence="2 3">
    <name type="scientific">Elysia crispata</name>
    <name type="common">lettuce slug</name>
    <dbReference type="NCBI Taxonomy" id="231223"/>
    <lineage>
        <taxon>Eukaryota</taxon>
        <taxon>Metazoa</taxon>
        <taxon>Spiralia</taxon>
        <taxon>Lophotrochozoa</taxon>
        <taxon>Mollusca</taxon>
        <taxon>Gastropoda</taxon>
        <taxon>Heterobranchia</taxon>
        <taxon>Euthyneura</taxon>
        <taxon>Panpulmonata</taxon>
        <taxon>Sacoglossa</taxon>
        <taxon>Placobranchoidea</taxon>
        <taxon>Plakobranchidae</taxon>
        <taxon>Elysia</taxon>
    </lineage>
</organism>
<comment type="caution">
    <text evidence="2">The sequence shown here is derived from an EMBL/GenBank/DDBJ whole genome shotgun (WGS) entry which is preliminary data.</text>
</comment>
<proteinExistence type="predicted"/>
<protein>
    <submittedName>
        <fullName evidence="2">Uncharacterized protein</fullName>
    </submittedName>
</protein>
<sequence length="332" mass="36625">MVLVSVGLYSFLCLCMKALVLAGSRATYNCPSSLYDCQSLELSLRSTADMFITPEFMASYHDDTYVSEICRFFRSPECYQPMVSKCKGELKFASRAFRDRQRYICGDRVTRRGRNPFRSCVDQYEDNLGKCKESRSQELEELAYVSKPSAESQVWCSVTSNYITCVYSVFALGCTLELADEYMASVNQSTPVVEAVYGYGCNFGHPLDILKTTTPVPETSPLGHDLGNGVYTSGRHPGSGSSRSAASSVHCTRSNFGSARPADIQTAVYGFAPFSWKLLTMDLTNPLFSAEGTLAVSCCFLSMALQTFLARASGLQNIGDHISIVKRFGDCR</sequence>
<feature type="chain" id="PRO_5041911720" evidence="1">
    <location>
        <begin position="23"/>
        <end position="332"/>
    </location>
</feature>
<gene>
    <name evidence="2" type="ORF">RRG08_030837</name>
</gene>
<evidence type="ECO:0000313" key="2">
    <source>
        <dbReference type="EMBL" id="KAK3709156.1"/>
    </source>
</evidence>
<dbReference type="AlphaFoldDB" id="A0AAE0XT71"/>
<evidence type="ECO:0000313" key="3">
    <source>
        <dbReference type="Proteomes" id="UP001283361"/>
    </source>
</evidence>
<keyword evidence="3" id="KW-1185">Reference proteome</keyword>